<evidence type="ECO:0000256" key="1">
    <source>
        <dbReference type="SAM" id="MobiDB-lite"/>
    </source>
</evidence>
<protein>
    <submittedName>
        <fullName evidence="5">Adaptor related protein complex 5 subunit beta 1</fullName>
    </submittedName>
</protein>
<dbReference type="GO" id="GO:0030119">
    <property type="term" value="C:AP-type membrane coat adaptor complex"/>
    <property type="evidence" value="ECO:0000318"/>
    <property type="project" value="GO_Central"/>
</dbReference>
<dbReference type="OMA" id="SHHLEPF"/>
<dbReference type="InterPro" id="IPR048981">
    <property type="entry name" value="AP5B1_C"/>
</dbReference>
<evidence type="ECO:0000313" key="6">
    <source>
        <dbReference type="Proteomes" id="UP000002279"/>
    </source>
</evidence>
<dbReference type="InterPro" id="IPR048980">
    <property type="entry name" value="AP5B1_barrel"/>
</dbReference>
<dbReference type="Ensembl" id="ENSOANT00000071402.1">
    <property type="protein sequence ID" value="ENSOANP00000039389.1"/>
    <property type="gene ID" value="ENSOANG00000044279.1"/>
</dbReference>
<dbReference type="FunCoup" id="A0A6I8NF76">
    <property type="interactions" value="163"/>
</dbReference>
<reference evidence="5 6" key="1">
    <citation type="journal article" date="2008" name="Nature">
        <title>Genome analysis of the platypus reveals unique signatures of evolution.</title>
        <authorList>
            <person name="Warren W.C."/>
            <person name="Hillier L.W."/>
            <person name="Marshall Graves J.A."/>
            <person name="Birney E."/>
            <person name="Ponting C.P."/>
            <person name="Grutzner F."/>
            <person name="Belov K."/>
            <person name="Miller W."/>
            <person name="Clarke L."/>
            <person name="Chinwalla A.T."/>
            <person name="Yang S.P."/>
            <person name="Heger A."/>
            <person name="Locke D.P."/>
            <person name="Miethke P."/>
            <person name="Waters P.D."/>
            <person name="Veyrunes F."/>
            <person name="Fulton L."/>
            <person name="Fulton B."/>
            <person name="Graves T."/>
            <person name="Wallis J."/>
            <person name="Puente X.S."/>
            <person name="Lopez-Otin C."/>
            <person name="Ordonez G.R."/>
            <person name="Eichler E.E."/>
            <person name="Chen L."/>
            <person name="Cheng Z."/>
            <person name="Deakin J.E."/>
            <person name="Alsop A."/>
            <person name="Thompson K."/>
            <person name="Kirby P."/>
            <person name="Papenfuss A.T."/>
            <person name="Wakefield M.J."/>
            <person name="Olender T."/>
            <person name="Lancet D."/>
            <person name="Huttley G.A."/>
            <person name="Smit A.F."/>
            <person name="Pask A."/>
            <person name="Temple-Smith P."/>
            <person name="Batzer M.A."/>
            <person name="Walker J.A."/>
            <person name="Konkel M.K."/>
            <person name="Harris R.S."/>
            <person name="Whittington C.M."/>
            <person name="Wong E.S."/>
            <person name="Gemmell N.J."/>
            <person name="Buschiazzo E."/>
            <person name="Vargas Jentzsch I.M."/>
            <person name="Merkel A."/>
            <person name="Schmitz J."/>
            <person name="Zemann A."/>
            <person name="Churakov G."/>
            <person name="Kriegs J.O."/>
            <person name="Brosius J."/>
            <person name="Murchison E.P."/>
            <person name="Sachidanandam R."/>
            <person name="Smith C."/>
            <person name="Hannon G.J."/>
            <person name="Tsend-Ayush E."/>
            <person name="McMillan D."/>
            <person name="Attenborough R."/>
            <person name="Rens W."/>
            <person name="Ferguson-Smith M."/>
            <person name="Lefevre C.M."/>
            <person name="Sharp J.A."/>
            <person name="Nicholas K.R."/>
            <person name="Ray D.A."/>
            <person name="Kube M."/>
            <person name="Reinhardt R."/>
            <person name="Pringle T.H."/>
            <person name="Taylor J."/>
            <person name="Jones R.C."/>
            <person name="Nixon B."/>
            <person name="Dacheux J.L."/>
            <person name="Niwa H."/>
            <person name="Sekita Y."/>
            <person name="Huang X."/>
            <person name="Stark A."/>
            <person name="Kheradpour P."/>
            <person name="Kellis M."/>
            <person name="Flicek P."/>
            <person name="Chen Y."/>
            <person name="Webber C."/>
            <person name="Hardison R."/>
            <person name="Nelson J."/>
            <person name="Hallsworth-Pepin K."/>
            <person name="Delehaunty K."/>
            <person name="Markovic C."/>
            <person name="Minx P."/>
            <person name="Feng Y."/>
            <person name="Kremitzki C."/>
            <person name="Mitreva M."/>
            <person name="Glasscock J."/>
            <person name="Wylie T."/>
            <person name="Wohldmann P."/>
            <person name="Thiru P."/>
            <person name="Nhan M.N."/>
            <person name="Pohl C.S."/>
            <person name="Smith S.M."/>
            <person name="Hou S."/>
            <person name="Nefedov M."/>
            <person name="de Jong P.J."/>
            <person name="Renfree M.B."/>
            <person name="Mardis E.R."/>
            <person name="Wilson R.K."/>
        </authorList>
    </citation>
    <scope>NUCLEOTIDE SEQUENCE [LARGE SCALE GENOMIC DNA]</scope>
    <source>
        <strain evidence="5 6">Glennie</strain>
    </source>
</reference>
<dbReference type="AlphaFoldDB" id="A0A6I8NF76"/>
<gene>
    <name evidence="5" type="primary">AP5B1</name>
</gene>
<dbReference type="InParanoid" id="A0A6I8NF76"/>
<dbReference type="GeneTree" id="ENSGT00530000064721"/>
<dbReference type="Bgee" id="ENSOANG00000044279">
    <property type="expression patterns" value="Expressed in adult mammalian kidney and 7 other cell types or tissues"/>
</dbReference>
<dbReference type="PANTHER" id="PTHR34033:SF1">
    <property type="entry name" value="AP-5 COMPLEX SUBUNIT BETA-1"/>
    <property type="match status" value="1"/>
</dbReference>
<feature type="region of interest" description="Disordered" evidence="1">
    <location>
        <begin position="99"/>
        <end position="129"/>
    </location>
</feature>
<proteinExistence type="predicted"/>
<evidence type="ECO:0000259" key="2">
    <source>
        <dbReference type="Pfam" id="PF21588"/>
    </source>
</evidence>
<dbReference type="Proteomes" id="UP000002279">
    <property type="component" value="Chromosome 3"/>
</dbReference>
<dbReference type="InterPro" id="IPR048979">
    <property type="entry name" value="AP5B1_middle"/>
</dbReference>
<feature type="domain" description="AP5B1 middle" evidence="2">
    <location>
        <begin position="132"/>
        <end position="499"/>
    </location>
</feature>
<dbReference type="InterPro" id="IPR038741">
    <property type="entry name" value="AP5B1"/>
</dbReference>
<dbReference type="GO" id="GO:0016197">
    <property type="term" value="P:endosomal transport"/>
    <property type="evidence" value="ECO:0000318"/>
    <property type="project" value="GO_Central"/>
</dbReference>
<accession>A0A6I8NF76</accession>
<evidence type="ECO:0000259" key="3">
    <source>
        <dbReference type="Pfam" id="PF21589"/>
    </source>
</evidence>
<feature type="domain" description="AP-5 complex subunit beta-1 beta-barrel" evidence="3">
    <location>
        <begin position="565"/>
        <end position="634"/>
    </location>
</feature>
<dbReference type="Pfam" id="PF21589">
    <property type="entry name" value="AP5B1_barrel"/>
    <property type="match status" value="1"/>
</dbReference>
<reference evidence="5" key="3">
    <citation type="submission" date="2025-09" db="UniProtKB">
        <authorList>
            <consortium name="Ensembl"/>
        </authorList>
    </citation>
    <scope>IDENTIFICATION</scope>
    <source>
        <strain evidence="5">Glennie</strain>
    </source>
</reference>
<name>A0A6I8NF76_ORNAN</name>
<sequence>MAVTTVLVSGDALGPDSGASGRLLALLLRLAEGGPERRALRATACECLRELESCRPGLLAGRLGLLRALQGRESAGLLQAFSLLYGLALRNALRAGGVGAEGPTPGGAAEEAGARPGGRDRSPARGAAAPEDAKELRAALVQLLDASYLLTAPAQAALLGLLCQTLRRTRGQPPALFKPQLVRLLGTGRACLLHAVLGLKAAFGEALFTGQDEALLLRRLVAAAQHPSLPPPARLFHLHCLLHFPENRPLGPAGEEAAPVLLTPRLAAGLFPSLLQEPPALLARLGLLCLLCLEEAGDEGGLGAGGRTLGYLTGLLAGLRRAAAQPRAARATAALCFRATCLVARRFSARPRLLGELSGGLASLYRARPSLAPHFVDLLDQAGEALAGPLGAALQRAAMEGPGGPGALRWHLRILARVAGSHPPGPTLAFLRQAAGPGGDWGREQALLRVGRALLRAGGAAGSGLADLLRELARSLGDPDGRDRARLYYSLLTHLAGPKAGAALGPSPRAPTLRSSLAAESAGFAAALTVREEVRAPLRLSRAAPGDPGPEASRLRLRVEALEPVYALELRFRVLEPHLEPLAPVHLPHLRPGAPSPPLLLALRPRRPYPARLEVSALYATPAGLTCHAPLPPVHVAFADLFLPFAPPAPPEARAALFERLWASCLPEGAESRVWWPVGPAELEGFVAEHLGPFVVAATPPSCFLVAVRLPPASRLLLRVEGAGRTGARVALRTDDWGLLPHAGEYLRGLAAAA</sequence>
<dbReference type="PANTHER" id="PTHR34033">
    <property type="entry name" value="AP-5 COMPLEX SUBUNIT BETA-1"/>
    <property type="match status" value="1"/>
</dbReference>
<organism evidence="5 6">
    <name type="scientific">Ornithorhynchus anatinus</name>
    <name type="common">Duckbill platypus</name>
    <dbReference type="NCBI Taxonomy" id="9258"/>
    <lineage>
        <taxon>Eukaryota</taxon>
        <taxon>Metazoa</taxon>
        <taxon>Chordata</taxon>
        <taxon>Craniata</taxon>
        <taxon>Vertebrata</taxon>
        <taxon>Euteleostomi</taxon>
        <taxon>Mammalia</taxon>
        <taxon>Monotremata</taxon>
        <taxon>Ornithorhynchidae</taxon>
        <taxon>Ornithorhynchus</taxon>
    </lineage>
</organism>
<dbReference type="Pfam" id="PF21588">
    <property type="entry name" value="AP5B1_middle"/>
    <property type="match status" value="1"/>
</dbReference>
<dbReference type="Pfam" id="PF21590">
    <property type="entry name" value="AP5B1_C"/>
    <property type="match status" value="1"/>
</dbReference>
<keyword evidence="6" id="KW-1185">Reference proteome</keyword>
<evidence type="ECO:0000313" key="5">
    <source>
        <dbReference type="Ensembl" id="ENSOANP00000039389.1"/>
    </source>
</evidence>
<feature type="domain" description="AP5B1 C-terminal" evidence="4">
    <location>
        <begin position="657"/>
        <end position="749"/>
    </location>
</feature>
<feature type="compositionally biased region" description="Low complexity" evidence="1">
    <location>
        <begin position="101"/>
        <end position="111"/>
    </location>
</feature>
<reference evidence="5" key="2">
    <citation type="submission" date="2025-08" db="UniProtKB">
        <authorList>
            <consortium name="Ensembl"/>
        </authorList>
    </citation>
    <scope>IDENTIFICATION</scope>
    <source>
        <strain evidence="5">Glennie</strain>
    </source>
</reference>
<evidence type="ECO:0000259" key="4">
    <source>
        <dbReference type="Pfam" id="PF21590"/>
    </source>
</evidence>